<dbReference type="PRINTS" id="PR00368">
    <property type="entry name" value="FADPNR"/>
</dbReference>
<dbReference type="Gene3D" id="3.50.50.60">
    <property type="entry name" value="FAD/NAD(P)-binding domain"/>
    <property type="match status" value="2"/>
</dbReference>
<dbReference type="Pfam" id="PF14759">
    <property type="entry name" value="Reductase_C"/>
    <property type="match status" value="1"/>
</dbReference>
<evidence type="ECO:0000313" key="5">
    <source>
        <dbReference type="EMBL" id="BAJ82936.1"/>
    </source>
</evidence>
<dbReference type="OrthoDB" id="7809559at2"/>
<keyword evidence="6" id="KW-1185">Reference proteome</keyword>
<comment type="cofactor">
    <cofactor evidence="1">
        <name>FAD</name>
        <dbReference type="ChEBI" id="CHEBI:57692"/>
    </cofactor>
</comment>
<dbReference type="InterPro" id="IPR036188">
    <property type="entry name" value="FAD/NAD-bd_sf"/>
</dbReference>
<reference evidence="5 6" key="1">
    <citation type="submission" date="2010-12" db="EMBL/GenBank/DDBJ databases">
        <title>Whole genome sequence of Acidiphilium multivorum AIU301.</title>
        <authorList>
            <person name="Narita-Yamada S."/>
            <person name="Nakamura S."/>
            <person name="Ito N."/>
            <person name="Takarada H."/>
            <person name="Katano Y."/>
            <person name="Nakazawa H."/>
            <person name="Hosoyama A."/>
            <person name="Yamada R."/>
            <person name="Fujita N."/>
        </authorList>
    </citation>
    <scope>NUCLEOTIDE SEQUENCE [LARGE SCALE GENOMIC DNA]</scope>
    <source>
        <strain evidence="6">DSM 11245 / JCM 8867 / AIU301</strain>
        <plasmid evidence="5 6">pACMV1</plasmid>
    </source>
</reference>
<evidence type="ECO:0000256" key="1">
    <source>
        <dbReference type="ARBA" id="ARBA00001974"/>
    </source>
</evidence>
<evidence type="ECO:0000256" key="2">
    <source>
        <dbReference type="ARBA" id="ARBA00022630"/>
    </source>
</evidence>
<keyword evidence="5" id="KW-0614">Plasmid</keyword>
<dbReference type="InterPro" id="IPR050446">
    <property type="entry name" value="FAD-oxidoreductase/Apoptosis"/>
</dbReference>
<dbReference type="EMBL" id="AP012036">
    <property type="protein sequence ID" value="BAJ82936.1"/>
    <property type="molecule type" value="Genomic_DNA"/>
</dbReference>
<dbReference type="RefSeq" id="WP_013634969.1">
    <property type="nucleotide sequence ID" value="NC_015178.1"/>
</dbReference>
<accession>F0J769</accession>
<sequence length="414" mass="43451">MPATSDPGIVIIGAGEAGVLAALTLREREYAGPITIIGAERHPPYERPPLSKTVLTAADLPIPTLIGGADMLTGQNILCRSGVVATGLDREARAVQLQDGTRLSYSRLLLATGARPRTLSVPETEARNVLYLRTFNDALALRARLSRGARLVVIGGGFIGLEVAASAVERGCDVTIVEAAPRVLGRAVPAELAAIITTRHRTAGVTIIEGAALAAIEERAVILAGGRALEADVIVVGIGAVPQTCLAEAAGLAIDNGIRVDEHLATDDPAIFAAGDCCSFPHPVFGGRRLRLEAWRNAGEQGRHAANAMLGATESFASIPWFWSEQYGDTLQIAGLPDEGDETVTRDNDGTPFLFHLKSGRIVGASAFGPIGKIARDIRLAEKLIETGACPPATALQDPAVKLKTLLQPRANME</sequence>
<evidence type="ECO:0000313" key="6">
    <source>
        <dbReference type="Proteomes" id="UP000007100"/>
    </source>
</evidence>
<name>F0J769_ACIMA</name>
<keyword evidence="2" id="KW-0285">Flavoprotein</keyword>
<dbReference type="AlphaFoldDB" id="F0J769"/>
<dbReference type="InterPro" id="IPR028202">
    <property type="entry name" value="Reductase_C"/>
</dbReference>
<dbReference type="PRINTS" id="PR00411">
    <property type="entry name" value="PNDRDTASEI"/>
</dbReference>
<dbReference type="GO" id="GO:0016651">
    <property type="term" value="F:oxidoreductase activity, acting on NAD(P)H"/>
    <property type="evidence" value="ECO:0007669"/>
    <property type="project" value="TreeGrafter"/>
</dbReference>
<organism evidence="5 6">
    <name type="scientific">Acidiphilium multivorum (strain DSM 11245 / JCM 8867 / NBRC 100883 / AIU 301)</name>
    <dbReference type="NCBI Taxonomy" id="926570"/>
    <lineage>
        <taxon>Bacteria</taxon>
        <taxon>Pseudomonadati</taxon>
        <taxon>Pseudomonadota</taxon>
        <taxon>Alphaproteobacteria</taxon>
        <taxon>Acetobacterales</taxon>
        <taxon>Acidocellaceae</taxon>
        <taxon>Acidiphilium</taxon>
    </lineage>
</organism>
<dbReference type="InterPro" id="IPR016156">
    <property type="entry name" value="FAD/NAD-linked_Rdtase_dimer_sf"/>
</dbReference>
<dbReference type="HOGENOM" id="CLU_003291_4_0_5"/>
<dbReference type="PANTHER" id="PTHR43557:SF2">
    <property type="entry name" value="RIESKE DOMAIN-CONTAINING PROTEIN-RELATED"/>
    <property type="match status" value="1"/>
</dbReference>
<keyword evidence="3" id="KW-0274">FAD</keyword>
<evidence type="ECO:0000256" key="4">
    <source>
        <dbReference type="ARBA" id="ARBA00023002"/>
    </source>
</evidence>
<keyword evidence="4" id="KW-0560">Oxidoreductase</keyword>
<dbReference type="SUPFAM" id="SSF51905">
    <property type="entry name" value="FAD/NAD(P)-binding domain"/>
    <property type="match status" value="2"/>
</dbReference>
<geneLocation type="plasmid" evidence="5 6">
    <name>pACMV1</name>
</geneLocation>
<proteinExistence type="predicted"/>
<dbReference type="Proteomes" id="UP000007100">
    <property type="component" value="Plasmid pACMV1"/>
</dbReference>
<dbReference type="Pfam" id="PF07992">
    <property type="entry name" value="Pyr_redox_2"/>
    <property type="match status" value="1"/>
</dbReference>
<dbReference type="InterPro" id="IPR023753">
    <property type="entry name" value="FAD/NAD-binding_dom"/>
</dbReference>
<dbReference type="KEGG" id="amv:ACMV_P1_01400"/>
<dbReference type="Gene3D" id="3.30.390.30">
    <property type="match status" value="1"/>
</dbReference>
<gene>
    <name evidence="5" type="ordered locus">ACMV_P1_01400</name>
</gene>
<evidence type="ECO:0000256" key="3">
    <source>
        <dbReference type="ARBA" id="ARBA00022827"/>
    </source>
</evidence>
<dbReference type="SUPFAM" id="SSF55424">
    <property type="entry name" value="FAD/NAD-linked reductases, dimerisation (C-terminal) domain"/>
    <property type="match status" value="1"/>
</dbReference>
<protein>
    <submittedName>
        <fullName evidence="5">Ferredoxin reductase</fullName>
    </submittedName>
</protein>
<dbReference type="PANTHER" id="PTHR43557">
    <property type="entry name" value="APOPTOSIS-INDUCING FACTOR 1"/>
    <property type="match status" value="1"/>
</dbReference>
<dbReference type="GO" id="GO:0005737">
    <property type="term" value="C:cytoplasm"/>
    <property type="evidence" value="ECO:0007669"/>
    <property type="project" value="TreeGrafter"/>
</dbReference>